<feature type="compositionally biased region" description="Polar residues" evidence="3">
    <location>
        <begin position="179"/>
        <end position="189"/>
    </location>
</feature>
<name>A0A1D1W6G0_RAMVA</name>
<dbReference type="PANTHER" id="PTHR10921:SF1">
    <property type="entry name" value="NUCLEAR DISTRIBUTION PROTEIN NUDE HOMOLOG"/>
    <property type="match status" value="1"/>
</dbReference>
<keyword evidence="5" id="KW-1185">Reference proteome</keyword>
<keyword evidence="2" id="KW-0175">Coiled coil</keyword>
<protein>
    <recommendedName>
        <fullName evidence="6">NUDE domain-containing protein</fullName>
    </recommendedName>
</protein>
<proteinExistence type="inferred from homology"/>
<dbReference type="GO" id="GO:0051642">
    <property type="term" value="P:centrosome localization"/>
    <property type="evidence" value="ECO:0007669"/>
    <property type="project" value="TreeGrafter"/>
</dbReference>
<reference evidence="4 5" key="1">
    <citation type="journal article" date="2016" name="Nat. Commun.">
        <title>Extremotolerant tardigrade genome and improved radiotolerance of human cultured cells by tardigrade-unique protein.</title>
        <authorList>
            <person name="Hashimoto T."/>
            <person name="Horikawa D.D."/>
            <person name="Saito Y."/>
            <person name="Kuwahara H."/>
            <person name="Kozuka-Hata H."/>
            <person name="Shin-I T."/>
            <person name="Minakuchi Y."/>
            <person name="Ohishi K."/>
            <person name="Motoyama A."/>
            <person name="Aizu T."/>
            <person name="Enomoto A."/>
            <person name="Kondo K."/>
            <person name="Tanaka S."/>
            <person name="Hara Y."/>
            <person name="Koshikawa S."/>
            <person name="Sagara H."/>
            <person name="Miura T."/>
            <person name="Yokobori S."/>
            <person name="Miyagawa K."/>
            <person name="Suzuki Y."/>
            <person name="Kubo T."/>
            <person name="Oyama M."/>
            <person name="Kohara Y."/>
            <person name="Fujiyama A."/>
            <person name="Arakawa K."/>
            <person name="Katayama T."/>
            <person name="Toyoda A."/>
            <person name="Kunieda T."/>
        </authorList>
    </citation>
    <scope>NUCLEOTIDE SEQUENCE [LARGE SCALE GENOMIC DNA]</scope>
    <source>
        <strain evidence="4 5">YOKOZUNA-1</strain>
    </source>
</reference>
<dbReference type="STRING" id="947166.A0A1D1W6G0"/>
<gene>
    <name evidence="4" type="primary">RvY_18129-1</name>
    <name evidence="4" type="synonym">RvY_18129.1</name>
    <name evidence="4" type="ORF">RvY_18129</name>
</gene>
<evidence type="ECO:0008006" key="6">
    <source>
        <dbReference type="Google" id="ProtNLM"/>
    </source>
</evidence>
<dbReference type="EMBL" id="BDGG01000017">
    <property type="protein sequence ID" value="GAV08443.1"/>
    <property type="molecule type" value="Genomic_DNA"/>
</dbReference>
<comment type="similarity">
    <text evidence="1">Belongs to the nudE family.</text>
</comment>
<dbReference type="GO" id="GO:0005813">
    <property type="term" value="C:centrosome"/>
    <property type="evidence" value="ECO:0007669"/>
    <property type="project" value="TreeGrafter"/>
</dbReference>
<evidence type="ECO:0000313" key="5">
    <source>
        <dbReference type="Proteomes" id="UP000186922"/>
    </source>
</evidence>
<dbReference type="GO" id="GO:0000132">
    <property type="term" value="P:establishment of mitotic spindle orientation"/>
    <property type="evidence" value="ECO:0007669"/>
    <property type="project" value="TreeGrafter"/>
</dbReference>
<dbReference type="InterPro" id="IPR033494">
    <property type="entry name" value="NUDE"/>
</dbReference>
<organism evidence="4 5">
    <name type="scientific">Ramazzottius varieornatus</name>
    <name type="common">Water bear</name>
    <name type="synonym">Tardigrade</name>
    <dbReference type="NCBI Taxonomy" id="947166"/>
    <lineage>
        <taxon>Eukaryota</taxon>
        <taxon>Metazoa</taxon>
        <taxon>Ecdysozoa</taxon>
        <taxon>Tardigrada</taxon>
        <taxon>Eutardigrada</taxon>
        <taxon>Parachela</taxon>
        <taxon>Hypsibioidea</taxon>
        <taxon>Ramazzottiidae</taxon>
        <taxon>Ramazzottius</taxon>
    </lineage>
</organism>
<dbReference type="OrthoDB" id="5877028at2759"/>
<accession>A0A1D1W6G0</accession>
<dbReference type="GO" id="GO:0047496">
    <property type="term" value="P:vesicle transport along microtubule"/>
    <property type="evidence" value="ECO:0007669"/>
    <property type="project" value="TreeGrafter"/>
</dbReference>
<dbReference type="GO" id="GO:0007020">
    <property type="term" value="P:microtubule nucleation"/>
    <property type="evidence" value="ECO:0007669"/>
    <property type="project" value="TreeGrafter"/>
</dbReference>
<dbReference type="Proteomes" id="UP000186922">
    <property type="component" value="Unassembled WGS sequence"/>
</dbReference>
<dbReference type="GO" id="GO:0007059">
    <property type="term" value="P:chromosome segregation"/>
    <property type="evidence" value="ECO:0007669"/>
    <property type="project" value="TreeGrafter"/>
</dbReference>
<dbReference type="PANTHER" id="PTHR10921">
    <property type="entry name" value="NUCLEAR DISTRIBUTION PROTEIN NUDE HOMOLOG 1"/>
    <property type="match status" value="1"/>
</dbReference>
<dbReference type="AlphaFoldDB" id="A0A1D1W6G0"/>
<evidence type="ECO:0000256" key="3">
    <source>
        <dbReference type="SAM" id="MobiDB-lite"/>
    </source>
</evidence>
<feature type="region of interest" description="Disordered" evidence="3">
    <location>
        <begin position="171"/>
        <end position="202"/>
    </location>
</feature>
<evidence type="ECO:0000313" key="4">
    <source>
        <dbReference type="EMBL" id="GAV08443.1"/>
    </source>
</evidence>
<comment type="caution">
    <text evidence="4">The sequence shown here is derived from an EMBL/GenBank/DDBJ whole genome shotgun (WGS) entry which is preliminary data.</text>
</comment>
<sequence length="289" mass="33211">METTGGSVNHQSMESMVKEWKQKYEDIQAELDDYRTTSNEYEVELNRELEQLQQQYATLKSETASQREEILSLKDQEQRLLKRIEAMEDQVRSYQAQHSTLQARCRDLEQKNDELETASRNMSALSDSRALRIETLIEEKALLESEVEDLRGQQEVVQRLRDEIKDLKDELSARRKSDGSQSRTNTPLDSHQHRYNGHNGHASLPVEDVERLHSLANGDFNHHNQRYELVDLADAPSSHVASPTSNSQSRTLIQSLLQKLTVLETKLMLVQRSNKYSSSSARSTTNGLQ</sequence>
<dbReference type="GO" id="GO:0000776">
    <property type="term" value="C:kinetochore"/>
    <property type="evidence" value="ECO:0007669"/>
    <property type="project" value="TreeGrafter"/>
</dbReference>
<dbReference type="Gene3D" id="6.10.250.1080">
    <property type="match status" value="1"/>
</dbReference>
<evidence type="ECO:0000256" key="2">
    <source>
        <dbReference type="ARBA" id="ARBA00023054"/>
    </source>
</evidence>
<dbReference type="GO" id="GO:0007100">
    <property type="term" value="P:mitotic centrosome separation"/>
    <property type="evidence" value="ECO:0007669"/>
    <property type="project" value="TreeGrafter"/>
</dbReference>
<dbReference type="GO" id="GO:0008017">
    <property type="term" value="F:microtubule binding"/>
    <property type="evidence" value="ECO:0007669"/>
    <property type="project" value="InterPro"/>
</dbReference>
<dbReference type="GO" id="GO:0005871">
    <property type="term" value="C:kinesin complex"/>
    <property type="evidence" value="ECO:0007669"/>
    <property type="project" value="TreeGrafter"/>
</dbReference>
<evidence type="ECO:0000256" key="1">
    <source>
        <dbReference type="ARBA" id="ARBA00007429"/>
    </source>
</evidence>